<dbReference type="AlphaFoldDB" id="A0A0E9WA50"/>
<organism evidence="1">
    <name type="scientific">Anguilla anguilla</name>
    <name type="common">European freshwater eel</name>
    <name type="synonym">Muraena anguilla</name>
    <dbReference type="NCBI Taxonomy" id="7936"/>
    <lineage>
        <taxon>Eukaryota</taxon>
        <taxon>Metazoa</taxon>
        <taxon>Chordata</taxon>
        <taxon>Craniata</taxon>
        <taxon>Vertebrata</taxon>
        <taxon>Euteleostomi</taxon>
        <taxon>Actinopterygii</taxon>
        <taxon>Neopterygii</taxon>
        <taxon>Teleostei</taxon>
        <taxon>Anguilliformes</taxon>
        <taxon>Anguillidae</taxon>
        <taxon>Anguilla</taxon>
    </lineage>
</organism>
<reference evidence="1" key="1">
    <citation type="submission" date="2014-11" db="EMBL/GenBank/DDBJ databases">
        <authorList>
            <person name="Amaro Gonzalez C."/>
        </authorList>
    </citation>
    <scope>NUCLEOTIDE SEQUENCE</scope>
</reference>
<sequence>MNCAASHPPPCVKNVLFFSTVFIYSPPIKQVTALKIMKKGPS</sequence>
<protein>
    <submittedName>
        <fullName evidence="1">Uncharacterized protein</fullName>
    </submittedName>
</protein>
<accession>A0A0E9WA50</accession>
<evidence type="ECO:0000313" key="1">
    <source>
        <dbReference type="EMBL" id="JAH87196.1"/>
    </source>
</evidence>
<dbReference type="EMBL" id="GBXM01021381">
    <property type="protein sequence ID" value="JAH87196.1"/>
    <property type="molecule type" value="Transcribed_RNA"/>
</dbReference>
<name>A0A0E9WA50_ANGAN</name>
<reference evidence="1" key="2">
    <citation type="journal article" date="2015" name="Fish Shellfish Immunol.">
        <title>Early steps in the European eel (Anguilla anguilla)-Vibrio vulnificus interaction in the gills: Role of the RtxA13 toxin.</title>
        <authorList>
            <person name="Callol A."/>
            <person name="Pajuelo D."/>
            <person name="Ebbesson L."/>
            <person name="Teles M."/>
            <person name="MacKenzie S."/>
            <person name="Amaro C."/>
        </authorList>
    </citation>
    <scope>NUCLEOTIDE SEQUENCE</scope>
</reference>
<proteinExistence type="predicted"/>